<dbReference type="SUPFAM" id="SSF55681">
    <property type="entry name" value="Class II aaRS and biotin synthetases"/>
    <property type="match status" value="1"/>
</dbReference>
<keyword evidence="7" id="KW-0030">Aminoacyl-tRNA synthetase</keyword>
<evidence type="ECO:0000256" key="4">
    <source>
        <dbReference type="ARBA" id="ARBA00022741"/>
    </source>
</evidence>
<evidence type="ECO:0000256" key="9">
    <source>
        <dbReference type="ARBA" id="ARBA00049515"/>
    </source>
</evidence>
<dbReference type="InterPro" id="IPR004154">
    <property type="entry name" value="Anticodon-bd"/>
</dbReference>
<keyword evidence="12" id="KW-1185">Reference proteome</keyword>
<comment type="catalytic activity">
    <reaction evidence="9">
        <text>tRNA(Thr) + L-threonine + ATP = L-threonyl-tRNA(Thr) + AMP + diphosphate + H(+)</text>
        <dbReference type="Rhea" id="RHEA:24624"/>
        <dbReference type="Rhea" id="RHEA-COMP:9670"/>
        <dbReference type="Rhea" id="RHEA-COMP:9704"/>
        <dbReference type="ChEBI" id="CHEBI:15378"/>
        <dbReference type="ChEBI" id="CHEBI:30616"/>
        <dbReference type="ChEBI" id="CHEBI:33019"/>
        <dbReference type="ChEBI" id="CHEBI:57926"/>
        <dbReference type="ChEBI" id="CHEBI:78442"/>
        <dbReference type="ChEBI" id="CHEBI:78534"/>
        <dbReference type="ChEBI" id="CHEBI:456215"/>
        <dbReference type="EC" id="6.1.1.3"/>
    </reaction>
</comment>
<dbReference type="Gene3D" id="3.30.930.10">
    <property type="entry name" value="Bira Bifunctional Protein, Domain 2"/>
    <property type="match status" value="1"/>
</dbReference>
<keyword evidence="4" id="KW-0547">Nucleotide-binding</keyword>
<evidence type="ECO:0000256" key="2">
    <source>
        <dbReference type="ARBA" id="ARBA00013163"/>
    </source>
</evidence>
<dbReference type="PANTHER" id="PTHR11451">
    <property type="entry name" value="THREONINE-TRNA LIGASE"/>
    <property type="match status" value="1"/>
</dbReference>
<keyword evidence="6" id="KW-0648">Protein biosynthesis</keyword>
<dbReference type="PRINTS" id="PR01047">
    <property type="entry name" value="TRNASYNTHTHR"/>
</dbReference>
<feature type="domain" description="Anticodon-binding" evidence="10">
    <location>
        <begin position="84"/>
        <end position="175"/>
    </location>
</feature>
<evidence type="ECO:0000256" key="1">
    <source>
        <dbReference type="ARBA" id="ARBA00008226"/>
    </source>
</evidence>
<dbReference type="Gene3D" id="3.40.50.800">
    <property type="entry name" value="Anticodon-binding domain"/>
    <property type="match status" value="1"/>
</dbReference>
<gene>
    <name evidence="11" type="primary">THS1_2</name>
    <name evidence="11" type="ORF">LPJ61_002828</name>
</gene>
<name>A0A9W7YD98_9FUNG</name>
<dbReference type="GO" id="GO:0004829">
    <property type="term" value="F:threonine-tRNA ligase activity"/>
    <property type="evidence" value="ECO:0007669"/>
    <property type="project" value="UniProtKB-EC"/>
</dbReference>
<dbReference type="EMBL" id="JANBOI010000402">
    <property type="protein sequence ID" value="KAJ1730819.1"/>
    <property type="molecule type" value="Genomic_DNA"/>
</dbReference>
<dbReference type="Proteomes" id="UP001143981">
    <property type="component" value="Unassembled WGS sequence"/>
</dbReference>
<dbReference type="CDD" id="cd00860">
    <property type="entry name" value="ThrRS_anticodon"/>
    <property type="match status" value="1"/>
</dbReference>
<dbReference type="GO" id="GO:0005524">
    <property type="term" value="F:ATP binding"/>
    <property type="evidence" value="ECO:0007669"/>
    <property type="project" value="UniProtKB-KW"/>
</dbReference>
<dbReference type="GO" id="GO:0005739">
    <property type="term" value="C:mitochondrion"/>
    <property type="evidence" value="ECO:0007669"/>
    <property type="project" value="TreeGrafter"/>
</dbReference>
<comment type="caution">
    <text evidence="11">The sequence shown here is derived from an EMBL/GenBank/DDBJ whole genome shotgun (WGS) entry which is preliminary data.</text>
</comment>
<evidence type="ECO:0000259" key="10">
    <source>
        <dbReference type="Pfam" id="PF03129"/>
    </source>
</evidence>
<protein>
    <recommendedName>
        <fullName evidence="2">threonine--tRNA ligase</fullName>
        <ecNumber evidence="2">6.1.1.3</ecNumber>
    </recommendedName>
    <alternativeName>
        <fullName evidence="8">Threonyl-tRNA synthetase</fullName>
    </alternativeName>
</protein>
<evidence type="ECO:0000256" key="7">
    <source>
        <dbReference type="ARBA" id="ARBA00023146"/>
    </source>
</evidence>
<evidence type="ECO:0000313" key="12">
    <source>
        <dbReference type="Proteomes" id="UP001143981"/>
    </source>
</evidence>
<dbReference type="InterPro" id="IPR036621">
    <property type="entry name" value="Anticodon-bd_dom_sf"/>
</dbReference>
<comment type="similarity">
    <text evidence="1">Belongs to the class-II aminoacyl-tRNA synthetase family.</text>
</comment>
<dbReference type="AlphaFoldDB" id="A0A9W7YD98"/>
<dbReference type="GO" id="GO:0006435">
    <property type="term" value="P:threonyl-tRNA aminoacylation"/>
    <property type="evidence" value="ECO:0007669"/>
    <property type="project" value="InterPro"/>
</dbReference>
<dbReference type="OrthoDB" id="5423599at2759"/>
<evidence type="ECO:0000256" key="6">
    <source>
        <dbReference type="ARBA" id="ARBA00022917"/>
    </source>
</evidence>
<evidence type="ECO:0000256" key="8">
    <source>
        <dbReference type="ARBA" id="ARBA00031900"/>
    </source>
</evidence>
<keyword evidence="5" id="KW-0067">ATP-binding</keyword>
<dbReference type="InterPro" id="IPR045864">
    <property type="entry name" value="aa-tRNA-synth_II/BPL/LPL"/>
</dbReference>
<dbReference type="InterPro" id="IPR002320">
    <property type="entry name" value="Thr-tRNA-ligase_IIa"/>
</dbReference>
<reference evidence="11" key="1">
    <citation type="submission" date="2022-07" db="EMBL/GenBank/DDBJ databases">
        <title>Phylogenomic reconstructions and comparative analyses of Kickxellomycotina fungi.</title>
        <authorList>
            <person name="Reynolds N.K."/>
            <person name="Stajich J.E."/>
            <person name="Barry K."/>
            <person name="Grigoriev I.V."/>
            <person name="Crous P."/>
            <person name="Smith M.E."/>
        </authorList>
    </citation>
    <scope>NUCLEOTIDE SEQUENCE</scope>
    <source>
        <strain evidence="11">BCRC 34381</strain>
    </source>
</reference>
<organism evidence="11 12">
    <name type="scientific">Coemansia biformis</name>
    <dbReference type="NCBI Taxonomy" id="1286918"/>
    <lineage>
        <taxon>Eukaryota</taxon>
        <taxon>Fungi</taxon>
        <taxon>Fungi incertae sedis</taxon>
        <taxon>Zoopagomycota</taxon>
        <taxon>Kickxellomycotina</taxon>
        <taxon>Kickxellomycetes</taxon>
        <taxon>Kickxellales</taxon>
        <taxon>Kickxellaceae</taxon>
        <taxon>Coemansia</taxon>
    </lineage>
</organism>
<dbReference type="EC" id="6.1.1.3" evidence="2"/>
<evidence type="ECO:0000256" key="3">
    <source>
        <dbReference type="ARBA" id="ARBA00022598"/>
    </source>
</evidence>
<dbReference type="PANTHER" id="PTHR11451:SF46">
    <property type="entry name" value="THREONINE--TRNA LIGASE"/>
    <property type="match status" value="1"/>
</dbReference>
<sequence length="190" mass="20977">MASFFTQLRLAADVADFQLPERFQLQFRAPAPATREGEEAGAESNEYQRPVIIHRAVLGSLERMIAILTENFAGKWPFWLSPRQVMVVPVTGVVFGYAESVRKQLHDAGFYADVDVSGDTLNKKIRKAELSQCNFICVVGAEEQDEGSVNVRCRDDVGTKAKGQTIPVAAFVKQLDAIKASKTLQSQLSN</sequence>
<dbReference type="InterPro" id="IPR047246">
    <property type="entry name" value="ThrRS_anticodon"/>
</dbReference>
<keyword evidence="3 11" id="KW-0436">Ligase</keyword>
<evidence type="ECO:0000256" key="5">
    <source>
        <dbReference type="ARBA" id="ARBA00022840"/>
    </source>
</evidence>
<proteinExistence type="inferred from homology"/>
<dbReference type="SUPFAM" id="SSF52954">
    <property type="entry name" value="Class II aaRS ABD-related"/>
    <property type="match status" value="1"/>
</dbReference>
<evidence type="ECO:0000313" key="11">
    <source>
        <dbReference type="EMBL" id="KAJ1730819.1"/>
    </source>
</evidence>
<dbReference type="FunFam" id="3.40.50.800:FF:000003">
    <property type="entry name" value="Threonine--tRNA ligase 2, cytoplasmic"/>
    <property type="match status" value="1"/>
</dbReference>
<dbReference type="Pfam" id="PF03129">
    <property type="entry name" value="HGTP_anticodon"/>
    <property type="match status" value="1"/>
</dbReference>
<accession>A0A9W7YD98</accession>